<gene>
    <name evidence="2" type="ORF">GCM10010976_09370</name>
</gene>
<feature type="chain" id="PRO_5037483450" description="Outer membrane protein beta-barrel domain-containing protein" evidence="1">
    <location>
        <begin position="20"/>
        <end position="295"/>
    </location>
</feature>
<reference evidence="2" key="1">
    <citation type="journal article" date="2014" name="Int. J. Syst. Evol. Microbiol.">
        <title>Complete genome sequence of Corynebacterium casei LMG S-19264T (=DSM 44701T), isolated from a smear-ripened cheese.</title>
        <authorList>
            <consortium name="US DOE Joint Genome Institute (JGI-PGF)"/>
            <person name="Walter F."/>
            <person name="Albersmeier A."/>
            <person name="Kalinowski J."/>
            <person name="Ruckert C."/>
        </authorList>
    </citation>
    <scope>NUCLEOTIDE SEQUENCE</scope>
    <source>
        <strain evidence="2">CGMCC 1.12751</strain>
    </source>
</reference>
<accession>A0A917GDW6</accession>
<keyword evidence="1" id="KW-0732">Signal</keyword>
<keyword evidence="3" id="KW-1185">Reference proteome</keyword>
<protein>
    <recommendedName>
        <fullName evidence="4">Outer membrane protein beta-barrel domain-containing protein</fullName>
    </recommendedName>
</protein>
<feature type="signal peptide" evidence="1">
    <location>
        <begin position="1"/>
        <end position="19"/>
    </location>
</feature>
<dbReference type="AlphaFoldDB" id="A0A917GDW6"/>
<comment type="caution">
    <text evidence="2">The sequence shown here is derived from an EMBL/GenBank/DDBJ whole genome shotgun (WGS) entry which is preliminary data.</text>
</comment>
<dbReference type="RefSeq" id="WP_188462328.1">
    <property type="nucleotide sequence ID" value="NZ_BMFQ01000001.1"/>
</dbReference>
<organism evidence="2 3">
    <name type="scientific">Bizionia arctica</name>
    <dbReference type="NCBI Taxonomy" id="1495645"/>
    <lineage>
        <taxon>Bacteria</taxon>
        <taxon>Pseudomonadati</taxon>
        <taxon>Bacteroidota</taxon>
        <taxon>Flavobacteriia</taxon>
        <taxon>Flavobacteriales</taxon>
        <taxon>Flavobacteriaceae</taxon>
        <taxon>Bizionia</taxon>
    </lineage>
</organism>
<sequence length="295" mass="33193">MKRIVLILCLLLPFLTLKAQETYTINGETLELKTEVSGNLDLLWTANTRKSRYFVRTTDGSIIELVDTKNSETGKNQQEYITTLNGLTQEYGLTAEKVKFTFPSLKNYINVYNSTSDLSYNFEPQSKLKLRLGAFGGFTNQPFISNPSNTLVPSFGAELEIYSDGKFKRHAGYFSLRTALDSDDINYSATQLALGYRFRFIDKETFSVYANATFATYTFYNEVLVYEDPENPGSYLTLEQSGSGFNAPFSFGLGSDIKVSKNGYITLAYNSLFAIFSENQGNFPVDFAVGFKFNL</sequence>
<evidence type="ECO:0000256" key="1">
    <source>
        <dbReference type="SAM" id="SignalP"/>
    </source>
</evidence>
<name>A0A917GDW6_9FLAO</name>
<dbReference type="EMBL" id="BMFQ01000001">
    <property type="protein sequence ID" value="GGG39858.1"/>
    <property type="molecule type" value="Genomic_DNA"/>
</dbReference>
<evidence type="ECO:0008006" key="4">
    <source>
        <dbReference type="Google" id="ProtNLM"/>
    </source>
</evidence>
<evidence type="ECO:0000313" key="3">
    <source>
        <dbReference type="Proteomes" id="UP000625976"/>
    </source>
</evidence>
<dbReference type="Proteomes" id="UP000625976">
    <property type="component" value="Unassembled WGS sequence"/>
</dbReference>
<proteinExistence type="predicted"/>
<reference evidence="2" key="2">
    <citation type="submission" date="2020-09" db="EMBL/GenBank/DDBJ databases">
        <authorList>
            <person name="Sun Q."/>
            <person name="Zhou Y."/>
        </authorList>
    </citation>
    <scope>NUCLEOTIDE SEQUENCE</scope>
    <source>
        <strain evidence="2">CGMCC 1.12751</strain>
    </source>
</reference>
<evidence type="ECO:0000313" key="2">
    <source>
        <dbReference type="EMBL" id="GGG39858.1"/>
    </source>
</evidence>